<dbReference type="RefSeq" id="WP_088050169.1">
    <property type="nucleotide sequence ID" value="NZ_BMJD01000002.1"/>
</dbReference>
<proteinExistence type="predicted"/>
<evidence type="ECO:0000313" key="3">
    <source>
        <dbReference type="Proteomes" id="UP000621492"/>
    </source>
</evidence>
<keyword evidence="1" id="KW-1133">Transmembrane helix</keyword>
<accession>A0A9W5TU66</accession>
<name>A0A9W5TU66_9BACI</name>
<reference evidence="2" key="2">
    <citation type="submission" date="2020-09" db="EMBL/GenBank/DDBJ databases">
        <authorList>
            <person name="Sun Q."/>
            <person name="Zhou Y."/>
        </authorList>
    </citation>
    <scope>NUCLEOTIDE SEQUENCE</scope>
    <source>
        <strain evidence="2">CGMCC 1.15454</strain>
    </source>
</reference>
<protein>
    <submittedName>
        <fullName evidence="2">Uncharacterized protein</fullName>
    </submittedName>
</protein>
<gene>
    <name evidence="2" type="ORF">GCM10011409_04240</name>
</gene>
<evidence type="ECO:0000256" key="1">
    <source>
        <dbReference type="SAM" id="Phobius"/>
    </source>
</evidence>
<dbReference type="Proteomes" id="UP000621492">
    <property type="component" value="Unassembled WGS sequence"/>
</dbReference>
<keyword evidence="1" id="KW-0812">Transmembrane</keyword>
<keyword evidence="1" id="KW-0472">Membrane</keyword>
<keyword evidence="3" id="KW-1185">Reference proteome</keyword>
<dbReference type="AlphaFoldDB" id="A0A9W5TU66"/>
<sequence length="68" mass="7947">MKKFLLYLLAVLLITIIVSFLLGYFTFGMIVGFIFMVVAIGAANVYQLNNREYIHHKIHGNNDRKKKW</sequence>
<evidence type="ECO:0000313" key="2">
    <source>
        <dbReference type="EMBL" id="GGB30038.1"/>
    </source>
</evidence>
<feature type="transmembrane region" description="Helical" evidence="1">
    <location>
        <begin position="5"/>
        <end position="24"/>
    </location>
</feature>
<feature type="transmembrane region" description="Helical" evidence="1">
    <location>
        <begin position="30"/>
        <end position="48"/>
    </location>
</feature>
<reference evidence="2" key="1">
    <citation type="journal article" date="2014" name="Int. J. Syst. Evol. Microbiol.">
        <title>Complete genome sequence of Corynebacterium casei LMG S-19264T (=DSM 44701T), isolated from a smear-ripened cheese.</title>
        <authorList>
            <consortium name="US DOE Joint Genome Institute (JGI-PGF)"/>
            <person name="Walter F."/>
            <person name="Albersmeier A."/>
            <person name="Kalinowski J."/>
            <person name="Ruckert C."/>
        </authorList>
    </citation>
    <scope>NUCLEOTIDE SEQUENCE</scope>
    <source>
        <strain evidence="2">CGMCC 1.15454</strain>
    </source>
</reference>
<dbReference type="EMBL" id="BMJD01000002">
    <property type="protein sequence ID" value="GGB30038.1"/>
    <property type="molecule type" value="Genomic_DNA"/>
</dbReference>
<organism evidence="2 3">
    <name type="scientific">Lentibacillus populi</name>
    <dbReference type="NCBI Taxonomy" id="1827502"/>
    <lineage>
        <taxon>Bacteria</taxon>
        <taxon>Bacillati</taxon>
        <taxon>Bacillota</taxon>
        <taxon>Bacilli</taxon>
        <taxon>Bacillales</taxon>
        <taxon>Bacillaceae</taxon>
        <taxon>Lentibacillus</taxon>
    </lineage>
</organism>
<comment type="caution">
    <text evidence="2">The sequence shown here is derived from an EMBL/GenBank/DDBJ whole genome shotgun (WGS) entry which is preliminary data.</text>
</comment>